<dbReference type="RefSeq" id="WP_002169483.1">
    <property type="nucleotide sequence ID" value="NZ_JH792252.1"/>
</dbReference>
<dbReference type="AlphaFoldDB" id="A0ABC9QWA0"/>
<organism evidence="1 2">
    <name type="scientific">Bacillus mycoides</name>
    <dbReference type="NCBI Taxonomy" id="1405"/>
    <lineage>
        <taxon>Bacteria</taxon>
        <taxon>Bacillati</taxon>
        <taxon>Bacillota</taxon>
        <taxon>Bacilli</taxon>
        <taxon>Bacillales</taxon>
        <taxon>Bacillaceae</taxon>
        <taxon>Bacillus</taxon>
        <taxon>Bacillus cereus group</taxon>
    </lineage>
</organism>
<dbReference type="EMBL" id="AHEV01000043">
    <property type="protein sequence ID" value="EJR31146.1"/>
    <property type="molecule type" value="Genomic_DNA"/>
</dbReference>
<name>A0ABC9QWA0_BACMY</name>
<comment type="caution">
    <text evidence="1">The sequence shown here is derived from an EMBL/GenBank/DDBJ whole genome shotgun (WGS) entry which is preliminary data.</text>
</comment>
<protein>
    <submittedName>
        <fullName evidence="1">Uncharacterized protein</fullName>
    </submittedName>
</protein>
<sequence>MEFNRLFNKYDINDWLKYKPRDAHYVKFLPNQVIAGLKIDDVYSQILNARESLALSEIDDFGERIVLAHNNSLKRLHLKFLFDALASYNYAIDSSWQMIYLYLGEEEYEILLNKQKYYKALRGCTRENLLYLLRLAGNKKVYYCVESLFNDLITKELREYYNYIKHRGTYNIEGLKESIHRFPFEVEGKEFRGAYRETLNIDTLKRRLIEFDVLFHEYFKSLILMLFPKDFQNPVIKARDFKTLLEKLFENGFLNDDDNITKLGLEIPGHEIPIPKLYK</sequence>
<dbReference type="Proteomes" id="UP000006976">
    <property type="component" value="Unassembled WGS sequence"/>
</dbReference>
<reference evidence="1 2" key="1">
    <citation type="submission" date="2012-04" db="EMBL/GenBank/DDBJ databases">
        <title>The Genome Sequence of Bacillus cereus VD078.</title>
        <authorList>
            <consortium name="The Broad Institute Genome Sequencing Platform"/>
            <consortium name="The Broad Institute Genome Sequencing Center for Infectious Disease"/>
            <person name="Feldgarden M."/>
            <person name="Van der Auwera G.A."/>
            <person name="Mahillon J."/>
            <person name="Duprez V."/>
            <person name="Timmery S."/>
            <person name="Mattelet C."/>
            <person name="Dierick K."/>
            <person name="Sun M."/>
            <person name="Yu Z."/>
            <person name="Zhu L."/>
            <person name="Hu X."/>
            <person name="Shank E.B."/>
            <person name="Swiecicka I."/>
            <person name="Hansen B.M."/>
            <person name="Andrup L."/>
            <person name="Young S.K."/>
            <person name="Zeng Q."/>
            <person name="Gargeya S."/>
            <person name="Fitzgerald M."/>
            <person name="Haas B."/>
            <person name="Abouelleil A."/>
            <person name="Alvarado L."/>
            <person name="Arachchi H.M."/>
            <person name="Berlin A."/>
            <person name="Chapman S.B."/>
            <person name="Goldberg J."/>
            <person name="Griggs A."/>
            <person name="Gujja S."/>
            <person name="Hansen M."/>
            <person name="Howarth C."/>
            <person name="Imamovic A."/>
            <person name="Larimer J."/>
            <person name="McCowen C."/>
            <person name="Montmayeur A."/>
            <person name="Murphy C."/>
            <person name="Neiman D."/>
            <person name="Pearson M."/>
            <person name="Priest M."/>
            <person name="Roberts A."/>
            <person name="Saif S."/>
            <person name="Shea T."/>
            <person name="Sisk P."/>
            <person name="Sykes S."/>
            <person name="Wortman J."/>
            <person name="Nusbaum C."/>
            <person name="Birren B."/>
        </authorList>
    </citation>
    <scope>NUCLEOTIDE SEQUENCE [LARGE SCALE GENOMIC DNA]</scope>
    <source>
        <strain evidence="1 2">VD078</strain>
    </source>
</reference>
<evidence type="ECO:0000313" key="1">
    <source>
        <dbReference type="EMBL" id="EJR31146.1"/>
    </source>
</evidence>
<proteinExistence type="predicted"/>
<gene>
    <name evidence="1" type="ORF">III_05372</name>
</gene>
<accession>A0ABC9QWA0</accession>
<evidence type="ECO:0000313" key="2">
    <source>
        <dbReference type="Proteomes" id="UP000006976"/>
    </source>
</evidence>